<proteinExistence type="predicted"/>
<dbReference type="PANTHER" id="PTHR37542">
    <property type="entry name" value="HELO DOMAIN-CONTAINING PROTEIN-RELATED"/>
    <property type="match status" value="1"/>
</dbReference>
<dbReference type="OMA" id="RIAINSH"/>
<organism evidence="2 3">
    <name type="scientific">Scytalidium lignicola</name>
    <name type="common">Hyphomycete</name>
    <dbReference type="NCBI Taxonomy" id="5539"/>
    <lineage>
        <taxon>Eukaryota</taxon>
        <taxon>Fungi</taxon>
        <taxon>Dikarya</taxon>
        <taxon>Ascomycota</taxon>
        <taxon>Pezizomycotina</taxon>
        <taxon>Leotiomycetes</taxon>
        <taxon>Leotiomycetes incertae sedis</taxon>
        <taxon>Scytalidium</taxon>
    </lineage>
</organism>
<dbReference type="Pfam" id="PF14479">
    <property type="entry name" value="HeLo"/>
    <property type="match status" value="1"/>
</dbReference>
<dbReference type="AlphaFoldDB" id="A0A3E2H7R7"/>
<dbReference type="InterPro" id="IPR038305">
    <property type="entry name" value="HeLo_sf"/>
</dbReference>
<feature type="domain" description="Prion-inhibition and propagation HeLo" evidence="1">
    <location>
        <begin position="6"/>
        <end position="196"/>
    </location>
</feature>
<gene>
    <name evidence="2" type="ORF">B7463_g6898</name>
</gene>
<name>A0A3E2H7R7_SCYLI</name>
<dbReference type="InterPro" id="IPR029498">
    <property type="entry name" value="HeLo_dom"/>
</dbReference>
<dbReference type="PANTHER" id="PTHR37542:SF3">
    <property type="entry name" value="PRION-INHIBITION AND PROPAGATION HELO DOMAIN-CONTAINING PROTEIN"/>
    <property type="match status" value="1"/>
</dbReference>
<dbReference type="EMBL" id="NCSJ02000128">
    <property type="protein sequence ID" value="RFU29439.1"/>
    <property type="molecule type" value="Genomic_DNA"/>
</dbReference>
<dbReference type="Gene3D" id="1.20.120.1020">
    <property type="entry name" value="Prion-inhibition and propagation, HeLo domain"/>
    <property type="match status" value="1"/>
</dbReference>
<evidence type="ECO:0000313" key="2">
    <source>
        <dbReference type="EMBL" id="RFU29439.1"/>
    </source>
</evidence>
<reference evidence="2 3" key="1">
    <citation type="submission" date="2018-05" db="EMBL/GenBank/DDBJ databases">
        <title>Draft genome sequence of Scytalidium lignicola DSM 105466, a ubiquitous saprotrophic fungus.</title>
        <authorList>
            <person name="Buettner E."/>
            <person name="Gebauer A.M."/>
            <person name="Hofrichter M."/>
            <person name="Liers C."/>
            <person name="Kellner H."/>
        </authorList>
    </citation>
    <scope>NUCLEOTIDE SEQUENCE [LARGE SCALE GENOMIC DNA]</scope>
    <source>
        <strain evidence="2 3">DSM 105466</strain>
    </source>
</reference>
<comment type="caution">
    <text evidence="2">The sequence shown here is derived from an EMBL/GenBank/DDBJ whole genome shotgun (WGS) entry which is preliminary data.</text>
</comment>
<feature type="non-terminal residue" evidence="2">
    <location>
        <position position="1"/>
    </location>
</feature>
<evidence type="ECO:0000313" key="3">
    <source>
        <dbReference type="Proteomes" id="UP000258309"/>
    </source>
</evidence>
<evidence type="ECO:0000259" key="1">
    <source>
        <dbReference type="Pfam" id="PF14479"/>
    </source>
</evidence>
<accession>A0A3E2H7R7</accession>
<dbReference type="Proteomes" id="UP000258309">
    <property type="component" value="Unassembled WGS sequence"/>
</dbReference>
<keyword evidence="3" id="KW-1185">Reference proteome</keyword>
<sequence>MAEVAGLVIGGVGLAAVFTTCVDCFEYVQVGREFGGDYERCLLKLDIVKLRLSRWGDAINTRQGQPGVIVGNSDEAEIVKKTLGSIIDRFATAEAISSRFRPGNTSTALVTTGPNSAAVDLDPSLQAMRNKIQEQALKRQNRSTFRQKAAWVFRDKARFDHLLEDVTYFVTQLVELFPMVKADQQALAAQDARALENQPRIVELAQVAEDTDEMLHNSAQKLPAVVSHHKYLGNTAQDKAEAQYGNRYEGSAAPAVSIKSSHEYRENIARDAAKVQYGDIYK</sequence>
<feature type="non-terminal residue" evidence="2">
    <location>
        <position position="282"/>
    </location>
</feature>
<protein>
    <recommendedName>
        <fullName evidence="1">Prion-inhibition and propagation HeLo domain-containing protein</fullName>
    </recommendedName>
</protein>
<dbReference type="OrthoDB" id="20872at2759"/>
<dbReference type="STRING" id="5539.A0A3E2H7R7"/>